<dbReference type="FunFam" id="3.40.50.300:FF:000152">
    <property type="entry name" value="ATP-binding cassette, sub-family E, member 1"/>
    <property type="match status" value="1"/>
</dbReference>
<dbReference type="PROSITE" id="PS51379">
    <property type="entry name" value="4FE4S_FER_2"/>
    <property type="match status" value="1"/>
</dbReference>
<keyword evidence="1" id="KW-0547">Nucleotide-binding</keyword>
<dbReference type="PROSITE" id="PS00211">
    <property type="entry name" value="ABC_TRANSPORTER_1"/>
    <property type="match status" value="1"/>
</dbReference>
<dbReference type="InterPro" id="IPR034348">
    <property type="entry name" value="RLI_dom_1"/>
</dbReference>
<gene>
    <name evidence="8" type="primary">RLI1</name>
    <name evidence="8" type="ORF">E4U42_004847</name>
</gene>
<dbReference type="NCBIfam" id="NF009945">
    <property type="entry name" value="PRK13409.1"/>
    <property type="match status" value="1"/>
</dbReference>
<feature type="domain" description="ABC transporter" evidence="6">
    <location>
        <begin position="77"/>
        <end position="318"/>
    </location>
</feature>
<evidence type="ECO:0000256" key="1">
    <source>
        <dbReference type="ARBA" id="ARBA00022741"/>
    </source>
</evidence>
<dbReference type="GO" id="GO:0005737">
    <property type="term" value="C:cytoplasm"/>
    <property type="evidence" value="ECO:0007669"/>
    <property type="project" value="UniProtKB-ARBA"/>
</dbReference>
<dbReference type="Gene3D" id="3.40.50.300">
    <property type="entry name" value="P-loop containing nucleotide triphosphate hydrolases"/>
    <property type="match status" value="2"/>
</dbReference>
<dbReference type="PRINTS" id="PR01868">
    <property type="entry name" value="ABCEFAMILY"/>
</dbReference>
<dbReference type="Pfam" id="PF00037">
    <property type="entry name" value="Fer4"/>
    <property type="match status" value="1"/>
</dbReference>
<dbReference type="GO" id="GO:0005524">
    <property type="term" value="F:ATP binding"/>
    <property type="evidence" value="ECO:0007669"/>
    <property type="project" value="UniProtKB-KW"/>
</dbReference>
<accession>A0A8K0NFX8</accession>
<reference evidence="8" key="1">
    <citation type="journal article" date="2020" name="bioRxiv">
        <title>Whole genome comparisons of ergot fungi reveals the divergence and evolution of species within the genus Claviceps are the result of varying mechanisms driving genome evolution and host range expansion.</title>
        <authorList>
            <person name="Wyka S.A."/>
            <person name="Mondo S.J."/>
            <person name="Liu M."/>
            <person name="Dettman J."/>
            <person name="Nalam V."/>
            <person name="Broders K.D."/>
        </authorList>
    </citation>
    <scope>NUCLEOTIDE SEQUENCE</scope>
    <source>
        <strain evidence="8">CCC 489</strain>
    </source>
</reference>
<dbReference type="PROSITE" id="PS50893">
    <property type="entry name" value="ABC_TRANSPORTER_2"/>
    <property type="match status" value="2"/>
</dbReference>
<dbReference type="InterPro" id="IPR007209">
    <property type="entry name" value="RNaseL-inhib-like_metal-bd_dom"/>
</dbReference>
<proteinExistence type="predicted"/>
<evidence type="ECO:0000259" key="7">
    <source>
        <dbReference type="PROSITE" id="PS51379"/>
    </source>
</evidence>
<dbReference type="SMART" id="SM00382">
    <property type="entry name" value="AAA"/>
    <property type="match status" value="2"/>
</dbReference>
<dbReference type="InterPro" id="IPR013283">
    <property type="entry name" value="RLI1"/>
</dbReference>
<evidence type="ECO:0000313" key="8">
    <source>
        <dbReference type="EMBL" id="KAG5923714.1"/>
    </source>
</evidence>
<name>A0A8K0NFX8_9HYPO</name>
<evidence type="ECO:0000256" key="4">
    <source>
        <dbReference type="ARBA" id="ARBA00067238"/>
    </source>
</evidence>
<evidence type="ECO:0000256" key="5">
    <source>
        <dbReference type="ARBA" id="ARBA00082546"/>
    </source>
</evidence>
<comment type="caution">
    <text evidence="8">The sequence shown here is derived from an EMBL/GenBank/DDBJ whole genome shotgun (WGS) entry which is preliminary data.</text>
</comment>
<dbReference type="Pfam" id="PF00005">
    <property type="entry name" value="ABC_tran"/>
    <property type="match status" value="2"/>
</dbReference>
<dbReference type="InterPro" id="IPR027417">
    <property type="entry name" value="P-loop_NTPase"/>
</dbReference>
<dbReference type="EMBL" id="SRPY01000438">
    <property type="protein sequence ID" value="KAG5923714.1"/>
    <property type="molecule type" value="Genomic_DNA"/>
</dbReference>
<dbReference type="PANTHER" id="PTHR19248">
    <property type="entry name" value="ATP-BINDING TRANSPORT PROTEIN-RELATED"/>
    <property type="match status" value="1"/>
</dbReference>
<dbReference type="AlphaFoldDB" id="A0A8K0NFX8"/>
<evidence type="ECO:0000313" key="9">
    <source>
        <dbReference type="Proteomes" id="UP000811619"/>
    </source>
</evidence>
<dbReference type="OrthoDB" id="6593433at2759"/>
<dbReference type="FunFam" id="3.40.50.300:FF:000144">
    <property type="entry name" value="ATP-binding cassette sub-family E member 1"/>
    <property type="match status" value="1"/>
</dbReference>
<evidence type="ECO:0000256" key="2">
    <source>
        <dbReference type="ARBA" id="ARBA00022840"/>
    </source>
</evidence>
<dbReference type="Pfam" id="PF04068">
    <property type="entry name" value="Fer4_RLI"/>
    <property type="match status" value="1"/>
</dbReference>
<feature type="domain" description="4Fe-4S ferredoxin-type" evidence="7">
    <location>
        <begin position="46"/>
        <end position="75"/>
    </location>
</feature>
<dbReference type="GO" id="GO:0016887">
    <property type="term" value="F:ATP hydrolysis activity"/>
    <property type="evidence" value="ECO:0007669"/>
    <property type="project" value="InterPro"/>
</dbReference>
<dbReference type="CDD" id="cd03236">
    <property type="entry name" value="ABC_RNaseL_inhibitor_domain1"/>
    <property type="match status" value="1"/>
</dbReference>
<feature type="domain" description="ABC transporter" evidence="6">
    <location>
        <begin position="345"/>
        <end position="565"/>
    </location>
</feature>
<dbReference type="InterPro" id="IPR003593">
    <property type="entry name" value="AAA+_ATPase"/>
</dbReference>
<keyword evidence="2" id="KW-0067">ATP-binding</keyword>
<dbReference type="SUPFAM" id="SSF54862">
    <property type="entry name" value="4Fe-4S ferredoxins"/>
    <property type="match status" value="1"/>
</dbReference>
<dbReference type="Proteomes" id="UP000811619">
    <property type="component" value="Unassembled WGS sequence"/>
</dbReference>
<dbReference type="InterPro" id="IPR017896">
    <property type="entry name" value="4Fe4S_Fe-S-bd"/>
</dbReference>
<dbReference type="GO" id="GO:0060255">
    <property type="term" value="P:regulation of macromolecule metabolic process"/>
    <property type="evidence" value="ECO:0007669"/>
    <property type="project" value="UniProtKB-ARBA"/>
</dbReference>
<evidence type="ECO:0000256" key="3">
    <source>
        <dbReference type="ARBA" id="ARBA00056499"/>
    </source>
</evidence>
<keyword evidence="9" id="KW-1185">Reference proteome</keyword>
<organism evidence="8 9">
    <name type="scientific">Claviceps africana</name>
    <dbReference type="NCBI Taxonomy" id="83212"/>
    <lineage>
        <taxon>Eukaryota</taxon>
        <taxon>Fungi</taxon>
        <taxon>Dikarya</taxon>
        <taxon>Ascomycota</taxon>
        <taxon>Pezizomycotina</taxon>
        <taxon>Sordariomycetes</taxon>
        <taxon>Hypocreomycetidae</taxon>
        <taxon>Hypocreales</taxon>
        <taxon>Clavicipitaceae</taxon>
        <taxon>Claviceps</taxon>
    </lineage>
</organism>
<dbReference type="InterPro" id="IPR017871">
    <property type="entry name" value="ABC_transporter-like_CS"/>
</dbReference>
<dbReference type="InterPro" id="IPR003439">
    <property type="entry name" value="ABC_transporter-like_ATP-bd"/>
</dbReference>
<comment type="function">
    <text evidence="3">Component of the multifactor complex (MFC) involved in translation initiation. Required for the binding of MFC to the 40S ribosome. Required for the processing and nuclear export of the 60S and 40S ribosomal subunits.</text>
</comment>
<dbReference type="GO" id="GO:0006412">
    <property type="term" value="P:translation"/>
    <property type="evidence" value="ECO:0007669"/>
    <property type="project" value="UniProtKB-ARBA"/>
</dbReference>
<protein>
    <recommendedName>
        <fullName evidence="4">Translation initiation factor RLI1</fullName>
    </recommendedName>
    <alternativeName>
        <fullName evidence="5">ATP-binding cassette sub-family E member RLI1</fullName>
    </alternativeName>
</protein>
<dbReference type="SUPFAM" id="SSF52540">
    <property type="entry name" value="P-loop containing nucleoside triphosphate hydrolases"/>
    <property type="match status" value="2"/>
</dbReference>
<evidence type="ECO:0000259" key="6">
    <source>
        <dbReference type="PROSITE" id="PS50893"/>
    </source>
</evidence>
<sequence>MSDKLTRIAIVNSDKCRPRKCRQECKKSCPVVRSGKLCIEVTPESRLAFISEGLCIGCGICPKKCPFDAITIINLPTNLENQVTHRYGPNSFKLHRLPMPRPGQVLGLVGTNGIGKSTALKILSGKLKPNLGRHDNPPDWEDVIKHFRGSELQNYFTKLLEDDLKAVVKPQYVDQIPKAVRGPEKSVKALLTSRASLNNTEEVANVLELNHIMDRDITLLSGGELQRFAIGTVCVQKADVYMFDEPSSYLDVKQRLSAAQIIRSLLRDDDYVIVVEHDLSVLDYLSDYVCVLYGQPAVYGVVTLPYSVREGINIFLDGHIPTENLRFRDESLTFRIAETVDEFAIDKSRAFKYPSMEKVLGNFKLRIDAGEFTDSEILVMMGENGTGKTTFCRLLAGALKPDSKASVPDMRISMKPQTITPKFEGTVRQLFFKKIKQAFLNPQFQTDVVKPLKLDDFIDQEVKNLSGGELQRVAIVLSLGMPADIYLIDEPSAYLDSEQRIIASRVIKRFIMHSKKTAFIVEHDFIMATYLADRVIVFDGKPGIDAHANRPESLLTGCNTFLKNLDVTFRRDPTNYRPRINKQGSQLDQEQKLGGNYFFLEETPEKSS</sequence>